<evidence type="ECO:0000256" key="8">
    <source>
        <dbReference type="ARBA" id="ARBA00023008"/>
    </source>
</evidence>
<dbReference type="GO" id="GO:0016787">
    <property type="term" value="F:hydrolase activity"/>
    <property type="evidence" value="ECO:0007669"/>
    <property type="project" value="UniProtKB-KW"/>
</dbReference>
<evidence type="ECO:0000256" key="9">
    <source>
        <dbReference type="ARBA" id="ARBA00023033"/>
    </source>
</evidence>
<proteinExistence type="inferred from homology"/>
<keyword evidence="8" id="KW-0186">Copper</keyword>
<feature type="compositionally biased region" description="Basic residues" evidence="16">
    <location>
        <begin position="370"/>
        <end position="380"/>
    </location>
</feature>
<feature type="compositionally biased region" description="Low complexity" evidence="16">
    <location>
        <begin position="247"/>
        <end position="260"/>
    </location>
</feature>
<feature type="compositionally biased region" description="Polar residues" evidence="16">
    <location>
        <begin position="313"/>
        <end position="324"/>
    </location>
</feature>
<comment type="catalytic activity">
    <reaction evidence="14">
        <text>[(1-&gt;4)-beta-D-glucosyl]n+m + reduced acceptor + O2 = 4-dehydro-beta-D-glucosyl-[(1-&gt;4)-beta-D-glucosyl]n-1 + [(1-&gt;4)-beta-D-glucosyl]m + acceptor + H2O.</text>
        <dbReference type="EC" id="1.14.99.56"/>
    </reaction>
</comment>
<keyword evidence="11" id="KW-0119">Carbohydrate metabolism</keyword>
<dbReference type="HOGENOM" id="CLU_031730_2_1_1"/>
<keyword evidence="3" id="KW-0964">Secreted</keyword>
<evidence type="ECO:0000256" key="11">
    <source>
        <dbReference type="ARBA" id="ARBA00023277"/>
    </source>
</evidence>
<keyword evidence="20" id="KW-1185">Reference proteome</keyword>
<evidence type="ECO:0000256" key="10">
    <source>
        <dbReference type="ARBA" id="ARBA00023157"/>
    </source>
</evidence>
<dbReference type="AlphaFoldDB" id="A0A0C9ZNT5"/>
<dbReference type="InterPro" id="IPR005103">
    <property type="entry name" value="AA9_LPMO"/>
</dbReference>
<feature type="domain" description="Auxiliary Activity family 9 catalytic" evidence="18">
    <location>
        <begin position="21"/>
        <end position="230"/>
    </location>
</feature>
<name>A0A0C9ZNT5_9AGAM</name>
<keyword evidence="19" id="KW-0378">Hydrolase</keyword>
<keyword evidence="5 17" id="KW-0732">Signal</keyword>
<evidence type="ECO:0000256" key="6">
    <source>
        <dbReference type="ARBA" id="ARBA00023001"/>
    </source>
</evidence>
<evidence type="ECO:0000256" key="4">
    <source>
        <dbReference type="ARBA" id="ARBA00022723"/>
    </source>
</evidence>
<dbReference type="InterPro" id="IPR049892">
    <property type="entry name" value="AA9"/>
</dbReference>
<evidence type="ECO:0000256" key="12">
    <source>
        <dbReference type="ARBA" id="ARBA00023326"/>
    </source>
</evidence>
<dbReference type="CDD" id="cd21175">
    <property type="entry name" value="LPMO_AA9"/>
    <property type="match status" value="1"/>
</dbReference>
<feature type="compositionally biased region" description="Low complexity" evidence="16">
    <location>
        <begin position="292"/>
        <end position="307"/>
    </location>
</feature>
<keyword evidence="12" id="KW-0624">Polysaccharide degradation</keyword>
<accession>A0A0C9ZNT5</accession>
<protein>
    <recommendedName>
        <fullName evidence="15">lytic cellulose monooxygenase (C4-dehydrogenating)</fullName>
        <ecNumber evidence="15">1.14.99.56</ecNumber>
    </recommendedName>
</protein>
<dbReference type="EC" id="1.14.99.56" evidence="15"/>
<evidence type="ECO:0000256" key="15">
    <source>
        <dbReference type="ARBA" id="ARBA00047174"/>
    </source>
</evidence>
<comment type="similarity">
    <text evidence="13">Belongs to the polysaccharide monooxygenase AA9 family.</text>
</comment>
<feature type="compositionally biased region" description="Gly residues" evidence="16">
    <location>
        <begin position="261"/>
        <end position="291"/>
    </location>
</feature>
<evidence type="ECO:0000256" key="3">
    <source>
        <dbReference type="ARBA" id="ARBA00022525"/>
    </source>
</evidence>
<dbReference type="EMBL" id="KN833721">
    <property type="protein sequence ID" value="KIK23972.1"/>
    <property type="molecule type" value="Genomic_DNA"/>
</dbReference>
<sequence length="380" mass="37896">MTALHILPFLFCLLPVSVSAHGFVGSVTIDGQTYQGNLPGGSTNPSVIRQVSTIDPVKGATNPSLNCGMNATLASDVANANPGSQILVSWVGGSTGDSKWPHNVGPIMHYMTKCSGSCSSFDSTSAEWFKISELGLETSDTWYQANLDVGAPANVTIPSNIESGGYLLRSEIISLQLATSVGGAEFYPACIQLNIGGSGTGAAQSSEECQFPGCYSDNDPGIYTPNIYNPPITYTFPGPPVAGFVNGSSSSGSSSNSTSGSGSGSTSGSGSGSTSGSGSGSTAGSGSGSTSGSGSSPSSGSVSGTASIPAATGPSTPSAVPNTTSSVYAPSSSASPSPVANAGSSSPSSTPSAGSQSCKRAFKRGTNPQPHKRRSARWRH</sequence>
<organism evidence="19 20">
    <name type="scientific">Pisolithus microcarpus 441</name>
    <dbReference type="NCBI Taxonomy" id="765257"/>
    <lineage>
        <taxon>Eukaryota</taxon>
        <taxon>Fungi</taxon>
        <taxon>Dikarya</taxon>
        <taxon>Basidiomycota</taxon>
        <taxon>Agaricomycotina</taxon>
        <taxon>Agaricomycetes</taxon>
        <taxon>Agaricomycetidae</taxon>
        <taxon>Boletales</taxon>
        <taxon>Sclerodermatineae</taxon>
        <taxon>Pisolithaceae</taxon>
        <taxon>Pisolithus</taxon>
    </lineage>
</organism>
<comment type="cofactor">
    <cofactor evidence="1">
        <name>Cu(2+)</name>
        <dbReference type="ChEBI" id="CHEBI:29036"/>
    </cofactor>
</comment>
<dbReference type="GO" id="GO:0004497">
    <property type="term" value="F:monooxygenase activity"/>
    <property type="evidence" value="ECO:0007669"/>
    <property type="project" value="UniProtKB-KW"/>
</dbReference>
<keyword evidence="7" id="KW-0560">Oxidoreductase</keyword>
<evidence type="ECO:0000256" key="7">
    <source>
        <dbReference type="ARBA" id="ARBA00023002"/>
    </source>
</evidence>
<evidence type="ECO:0000313" key="20">
    <source>
        <dbReference type="Proteomes" id="UP000054018"/>
    </source>
</evidence>
<evidence type="ECO:0000313" key="19">
    <source>
        <dbReference type="EMBL" id="KIK23972.1"/>
    </source>
</evidence>
<gene>
    <name evidence="19" type="ORF">PISMIDRAFT_678708</name>
</gene>
<evidence type="ECO:0000256" key="13">
    <source>
        <dbReference type="ARBA" id="ARBA00044502"/>
    </source>
</evidence>
<evidence type="ECO:0000256" key="1">
    <source>
        <dbReference type="ARBA" id="ARBA00001973"/>
    </source>
</evidence>
<feature type="region of interest" description="Disordered" evidence="16">
    <location>
        <begin position="247"/>
        <end position="380"/>
    </location>
</feature>
<keyword evidence="10" id="KW-1015">Disulfide bond</keyword>
<keyword evidence="6" id="KW-0136">Cellulose degradation</keyword>
<dbReference type="Gene3D" id="2.70.50.70">
    <property type="match status" value="1"/>
</dbReference>
<evidence type="ECO:0000256" key="14">
    <source>
        <dbReference type="ARBA" id="ARBA00045077"/>
    </source>
</evidence>
<evidence type="ECO:0000256" key="2">
    <source>
        <dbReference type="ARBA" id="ARBA00004613"/>
    </source>
</evidence>
<evidence type="ECO:0000256" key="17">
    <source>
        <dbReference type="SAM" id="SignalP"/>
    </source>
</evidence>
<dbReference type="Pfam" id="PF03443">
    <property type="entry name" value="AA9"/>
    <property type="match status" value="1"/>
</dbReference>
<feature type="signal peptide" evidence="17">
    <location>
        <begin position="1"/>
        <end position="20"/>
    </location>
</feature>
<dbReference type="GO" id="GO:0046872">
    <property type="term" value="F:metal ion binding"/>
    <property type="evidence" value="ECO:0007669"/>
    <property type="project" value="UniProtKB-KW"/>
</dbReference>
<feature type="compositionally biased region" description="Low complexity" evidence="16">
    <location>
        <begin position="325"/>
        <end position="357"/>
    </location>
</feature>
<reference evidence="20" key="2">
    <citation type="submission" date="2015-01" db="EMBL/GenBank/DDBJ databases">
        <title>Evolutionary Origins and Diversification of the Mycorrhizal Mutualists.</title>
        <authorList>
            <consortium name="DOE Joint Genome Institute"/>
            <consortium name="Mycorrhizal Genomics Consortium"/>
            <person name="Kohler A."/>
            <person name="Kuo A."/>
            <person name="Nagy L.G."/>
            <person name="Floudas D."/>
            <person name="Copeland A."/>
            <person name="Barry K.W."/>
            <person name="Cichocki N."/>
            <person name="Veneault-Fourrey C."/>
            <person name="LaButti K."/>
            <person name="Lindquist E.A."/>
            <person name="Lipzen A."/>
            <person name="Lundell T."/>
            <person name="Morin E."/>
            <person name="Murat C."/>
            <person name="Riley R."/>
            <person name="Ohm R."/>
            <person name="Sun H."/>
            <person name="Tunlid A."/>
            <person name="Henrissat B."/>
            <person name="Grigoriev I.V."/>
            <person name="Hibbett D.S."/>
            <person name="Martin F."/>
        </authorList>
    </citation>
    <scope>NUCLEOTIDE SEQUENCE [LARGE SCALE GENOMIC DNA]</scope>
    <source>
        <strain evidence="20">441</strain>
    </source>
</reference>
<evidence type="ECO:0000259" key="18">
    <source>
        <dbReference type="Pfam" id="PF03443"/>
    </source>
</evidence>
<feature type="chain" id="PRO_5002223751" description="lytic cellulose monooxygenase (C4-dehydrogenating)" evidence="17">
    <location>
        <begin position="21"/>
        <end position="380"/>
    </location>
</feature>
<keyword evidence="4" id="KW-0479">Metal-binding</keyword>
<keyword evidence="9" id="KW-0503">Monooxygenase</keyword>
<evidence type="ECO:0000256" key="16">
    <source>
        <dbReference type="SAM" id="MobiDB-lite"/>
    </source>
</evidence>
<dbReference type="Proteomes" id="UP000054018">
    <property type="component" value="Unassembled WGS sequence"/>
</dbReference>
<dbReference type="PANTHER" id="PTHR33353:SF10">
    <property type="entry name" value="ENDO-BETA-1,4-GLUCANASE D"/>
    <property type="match status" value="1"/>
</dbReference>
<dbReference type="GO" id="GO:0005576">
    <property type="term" value="C:extracellular region"/>
    <property type="evidence" value="ECO:0007669"/>
    <property type="project" value="UniProtKB-SubCell"/>
</dbReference>
<dbReference type="PANTHER" id="PTHR33353">
    <property type="entry name" value="PUTATIVE (AFU_ORTHOLOGUE AFUA_1G12560)-RELATED"/>
    <property type="match status" value="1"/>
</dbReference>
<dbReference type="OrthoDB" id="4849160at2759"/>
<evidence type="ECO:0000256" key="5">
    <source>
        <dbReference type="ARBA" id="ARBA00022729"/>
    </source>
</evidence>
<comment type="subcellular location">
    <subcellularLocation>
        <location evidence="2">Secreted</location>
    </subcellularLocation>
</comment>
<dbReference type="GO" id="GO:0030245">
    <property type="term" value="P:cellulose catabolic process"/>
    <property type="evidence" value="ECO:0007669"/>
    <property type="project" value="UniProtKB-KW"/>
</dbReference>
<reference evidence="19 20" key="1">
    <citation type="submission" date="2014-04" db="EMBL/GenBank/DDBJ databases">
        <authorList>
            <consortium name="DOE Joint Genome Institute"/>
            <person name="Kuo A."/>
            <person name="Kohler A."/>
            <person name="Costa M.D."/>
            <person name="Nagy L.G."/>
            <person name="Floudas D."/>
            <person name="Copeland A."/>
            <person name="Barry K.W."/>
            <person name="Cichocki N."/>
            <person name="Veneault-Fourrey C."/>
            <person name="LaButti K."/>
            <person name="Lindquist E.A."/>
            <person name="Lipzen A."/>
            <person name="Lundell T."/>
            <person name="Morin E."/>
            <person name="Murat C."/>
            <person name="Sun H."/>
            <person name="Tunlid A."/>
            <person name="Henrissat B."/>
            <person name="Grigoriev I.V."/>
            <person name="Hibbett D.S."/>
            <person name="Martin F."/>
            <person name="Nordberg H.P."/>
            <person name="Cantor M.N."/>
            <person name="Hua S.X."/>
        </authorList>
    </citation>
    <scope>NUCLEOTIDE SEQUENCE [LARGE SCALE GENOMIC DNA]</scope>
    <source>
        <strain evidence="19 20">441</strain>
    </source>
</reference>